<accession>A0A0V0RQ70</accession>
<protein>
    <submittedName>
        <fullName evidence="1">Uncharacterized protein</fullName>
    </submittedName>
</protein>
<organism evidence="1 2">
    <name type="scientific">Trichinella nelsoni</name>
    <dbReference type="NCBI Taxonomy" id="6336"/>
    <lineage>
        <taxon>Eukaryota</taxon>
        <taxon>Metazoa</taxon>
        <taxon>Ecdysozoa</taxon>
        <taxon>Nematoda</taxon>
        <taxon>Enoplea</taxon>
        <taxon>Dorylaimia</taxon>
        <taxon>Trichinellida</taxon>
        <taxon>Trichinellidae</taxon>
        <taxon>Trichinella</taxon>
    </lineage>
</organism>
<comment type="caution">
    <text evidence="1">The sequence shown here is derived from an EMBL/GenBank/DDBJ whole genome shotgun (WGS) entry which is preliminary data.</text>
</comment>
<dbReference type="AlphaFoldDB" id="A0A0V0RQ70"/>
<name>A0A0V0RQ70_9BILA</name>
<proteinExistence type="predicted"/>
<keyword evidence="2" id="KW-1185">Reference proteome</keyword>
<dbReference type="OrthoDB" id="10291363at2759"/>
<dbReference type="EMBL" id="JYDL01000107">
    <property type="protein sequence ID" value="KRX16458.1"/>
    <property type="molecule type" value="Genomic_DNA"/>
</dbReference>
<evidence type="ECO:0000313" key="1">
    <source>
        <dbReference type="EMBL" id="KRX16458.1"/>
    </source>
</evidence>
<gene>
    <name evidence="1" type="ORF">T07_7719</name>
</gene>
<evidence type="ECO:0000313" key="2">
    <source>
        <dbReference type="Proteomes" id="UP000054630"/>
    </source>
</evidence>
<dbReference type="Proteomes" id="UP000054630">
    <property type="component" value="Unassembled WGS sequence"/>
</dbReference>
<sequence length="86" mass="9813">MAIPCPKLWLMQSKKTIEGSARKAEIIFQSASLWGSISRRRFGIAFHLSDQIRREQKIPLYSPRPFPGVNSSTFKPAKAMQTIHQN</sequence>
<reference evidence="1 2" key="1">
    <citation type="submission" date="2015-01" db="EMBL/GenBank/DDBJ databases">
        <title>Evolution of Trichinella species and genotypes.</title>
        <authorList>
            <person name="Korhonen P.K."/>
            <person name="Edoardo P."/>
            <person name="Giuseppe L.R."/>
            <person name="Gasser R.B."/>
        </authorList>
    </citation>
    <scope>NUCLEOTIDE SEQUENCE [LARGE SCALE GENOMIC DNA]</scope>
    <source>
        <strain evidence="1">ISS37</strain>
    </source>
</reference>